<keyword evidence="5" id="KW-1185">Reference proteome</keyword>
<dbReference type="OrthoDB" id="5839451at2759"/>
<evidence type="ECO:0000259" key="3">
    <source>
        <dbReference type="Pfam" id="PF13897"/>
    </source>
</evidence>
<dbReference type="EMBL" id="UYRU01083930">
    <property type="protein sequence ID" value="VDN33559.1"/>
    <property type="molecule type" value="Genomic_DNA"/>
</dbReference>
<dbReference type="SUPFAM" id="SSF101576">
    <property type="entry name" value="Supernatant protein factor (SPF), C-terminal domain"/>
    <property type="match status" value="1"/>
</dbReference>
<accession>A0A3P7QVX9</accession>
<dbReference type="PANTHER" id="PTHR22973">
    <property type="entry name" value="LD35087P"/>
    <property type="match status" value="1"/>
</dbReference>
<keyword evidence="1" id="KW-0007">Acetylation</keyword>
<feature type="compositionally biased region" description="Acidic residues" evidence="2">
    <location>
        <begin position="58"/>
        <end position="73"/>
    </location>
</feature>
<dbReference type="Pfam" id="PF13897">
    <property type="entry name" value="GOLD_2"/>
    <property type="match status" value="1"/>
</dbReference>
<dbReference type="InterPro" id="IPR052269">
    <property type="entry name" value="Golgi-PI4KB_interaction"/>
</dbReference>
<dbReference type="Gene3D" id="2.60.120.680">
    <property type="entry name" value="GOLD domain"/>
    <property type="match status" value="1"/>
</dbReference>
<name>A0A3P7QVX9_DIBLA</name>
<dbReference type="InterPro" id="IPR009038">
    <property type="entry name" value="GOLD_dom"/>
</dbReference>
<gene>
    <name evidence="4" type="ORF">DILT_LOCUS16266</name>
</gene>
<dbReference type="GO" id="GO:0000139">
    <property type="term" value="C:Golgi membrane"/>
    <property type="evidence" value="ECO:0007669"/>
    <property type="project" value="TreeGrafter"/>
</dbReference>
<dbReference type="AlphaFoldDB" id="A0A3P7QVX9"/>
<sequence>MIHPSFVCIPLQLRVPTHEEGTSIFWEFATDSYDIGFGLFFEWSLTPPESITMTISESSDEEDEYDENEEEGSEAPPRPRQRSGKHFCCFPPGAKRGEGGWGGGTAL</sequence>
<reference evidence="4 5" key="1">
    <citation type="submission" date="2018-11" db="EMBL/GenBank/DDBJ databases">
        <authorList>
            <consortium name="Pathogen Informatics"/>
        </authorList>
    </citation>
    <scope>NUCLEOTIDE SEQUENCE [LARGE SCALE GENOMIC DNA]</scope>
</reference>
<dbReference type="PANTHER" id="PTHR22973:SF12">
    <property type="entry name" value="LD35087P"/>
    <property type="match status" value="1"/>
</dbReference>
<feature type="region of interest" description="Disordered" evidence="2">
    <location>
        <begin position="51"/>
        <end position="107"/>
    </location>
</feature>
<organism evidence="4 5">
    <name type="scientific">Dibothriocephalus latus</name>
    <name type="common">Fish tapeworm</name>
    <name type="synonym">Diphyllobothrium latum</name>
    <dbReference type="NCBI Taxonomy" id="60516"/>
    <lineage>
        <taxon>Eukaryota</taxon>
        <taxon>Metazoa</taxon>
        <taxon>Spiralia</taxon>
        <taxon>Lophotrochozoa</taxon>
        <taxon>Platyhelminthes</taxon>
        <taxon>Cestoda</taxon>
        <taxon>Eucestoda</taxon>
        <taxon>Diphyllobothriidea</taxon>
        <taxon>Diphyllobothriidae</taxon>
        <taxon>Dibothriocephalus</taxon>
    </lineage>
</organism>
<evidence type="ECO:0000313" key="4">
    <source>
        <dbReference type="EMBL" id="VDN33559.1"/>
    </source>
</evidence>
<feature type="domain" description="GOLD" evidence="3">
    <location>
        <begin position="12"/>
        <end position="75"/>
    </location>
</feature>
<evidence type="ECO:0000256" key="1">
    <source>
        <dbReference type="ARBA" id="ARBA00022990"/>
    </source>
</evidence>
<dbReference type="Proteomes" id="UP000281553">
    <property type="component" value="Unassembled WGS sequence"/>
</dbReference>
<protein>
    <recommendedName>
        <fullName evidence="3">GOLD domain-containing protein</fullName>
    </recommendedName>
</protein>
<evidence type="ECO:0000256" key="2">
    <source>
        <dbReference type="SAM" id="MobiDB-lite"/>
    </source>
</evidence>
<proteinExistence type="predicted"/>
<dbReference type="InterPro" id="IPR036598">
    <property type="entry name" value="GOLD_dom_sf"/>
</dbReference>
<evidence type="ECO:0000313" key="5">
    <source>
        <dbReference type="Proteomes" id="UP000281553"/>
    </source>
</evidence>